<protein>
    <recommendedName>
        <fullName evidence="4">F-box domain-containing protein</fullName>
    </recommendedName>
</protein>
<dbReference type="Gene3D" id="3.80.10.10">
    <property type="entry name" value="Ribonuclease Inhibitor"/>
    <property type="match status" value="1"/>
</dbReference>
<sequence length="874" mass="96966">MAILGPFGSTSTQPRKLSKRLKRSSAPPVSQQWVVDTAVRTDDGRTADDGAAIYKPETLGKGAVISTSIVALGGRWLQGQLRATALEREGVSGCASPWVRLSGYEVGAILQSGGHQFTKHQRTRSATAAVVYRSRYDQSFLIPAPPAPSSRRNHNMSVMAPGPIHTPHAGGFAPSLAGRDSMAREFAMRGKTNNIIMTPNGPMPAPMPQRQQQHQPMRAAPRSPGSYAQFDNRPVTYDRNGRPLSSSSNSTVMTRDSYDARMRSPASSRTSFESWDSHPRRPEHGWQRPAPIKQYRRRALQPGEQFAALPDEVLDLIMSELRKSHLREDSFSCATCMMRDLCSVALSSRRLLHVARKALYEDILLVGSDSQLQKKRYKINHGSRMVLLRRTLRANPRIAAVVHSLKVPTQPQGMAIDQYTNLIASLIMACPNFERLIGPHQTYDHSFSRLFHALSTREKLQEMTWVVEASATQRQLRRRPTDDTEPEDLLPQQSTAFLDLNMHWPQLTTLSIHCLPGAALTPVSPVATAISTMPALQQLNLSGLSRTCFDDRDLLSLPPLGSLSLSHLPGITASGLATYVTRQSSQSLRSLTLQHMNLDSLQALGRIFLNLKSLETLNLVQAVTPVLAEGEMIWLYPYLASNSLKRLHWDITSHETCANIADSILAKSIAANGFPSLRLLRAPNDPEGIFQNLCRPVDKIEKPSDKYRGRGLVATIDAGPTTPKTPTTPSKSPFKTPSTPFFAALDEPKPSSNLQLARRAAQSRLEDAREEPRWTVNVIEEDGEVVESWGMAGFMGEIGSPIHYCLLPDPGASDENGGLVLFSDILNEGREDLNDKEGCTGRWNHYGYVTAERKDKEKWWHTERARWTEVRLPC</sequence>
<gene>
    <name evidence="2" type="ORF">JX265_004601</name>
</gene>
<feature type="compositionally biased region" description="Low complexity" evidence="1">
    <location>
        <begin position="208"/>
        <end position="222"/>
    </location>
</feature>
<dbReference type="EMBL" id="JAFIMR010000009">
    <property type="protein sequence ID" value="KAI1874393.1"/>
    <property type="molecule type" value="Genomic_DNA"/>
</dbReference>
<comment type="caution">
    <text evidence="2">The sequence shown here is derived from an EMBL/GenBank/DDBJ whole genome shotgun (WGS) entry which is preliminary data.</text>
</comment>
<evidence type="ECO:0000313" key="2">
    <source>
        <dbReference type="EMBL" id="KAI1874393.1"/>
    </source>
</evidence>
<dbReference type="InterPro" id="IPR032675">
    <property type="entry name" value="LRR_dom_sf"/>
</dbReference>
<feature type="region of interest" description="Disordered" evidence="1">
    <location>
        <begin position="202"/>
        <end position="287"/>
    </location>
</feature>
<evidence type="ECO:0008006" key="4">
    <source>
        <dbReference type="Google" id="ProtNLM"/>
    </source>
</evidence>
<feature type="region of interest" description="Disordered" evidence="1">
    <location>
        <begin position="1"/>
        <end position="25"/>
    </location>
</feature>
<evidence type="ECO:0000256" key="1">
    <source>
        <dbReference type="SAM" id="MobiDB-lite"/>
    </source>
</evidence>
<feature type="region of interest" description="Disordered" evidence="1">
    <location>
        <begin position="715"/>
        <end position="735"/>
    </location>
</feature>
<dbReference type="AlphaFoldDB" id="A0A9P9WPY4"/>
<keyword evidence="3" id="KW-1185">Reference proteome</keyword>
<accession>A0A9P9WPY4</accession>
<dbReference type="Proteomes" id="UP000829685">
    <property type="component" value="Unassembled WGS sequence"/>
</dbReference>
<feature type="compositionally biased region" description="Low complexity" evidence="1">
    <location>
        <begin position="720"/>
        <end position="735"/>
    </location>
</feature>
<feature type="compositionally biased region" description="Polar residues" evidence="1">
    <location>
        <begin position="265"/>
        <end position="274"/>
    </location>
</feature>
<name>A0A9P9WPY4_9PEZI</name>
<proteinExistence type="predicted"/>
<feature type="compositionally biased region" description="Basic and acidic residues" evidence="1">
    <location>
        <begin position="275"/>
        <end position="286"/>
    </location>
</feature>
<organism evidence="2 3">
    <name type="scientific">Neoarthrinium moseri</name>
    <dbReference type="NCBI Taxonomy" id="1658444"/>
    <lineage>
        <taxon>Eukaryota</taxon>
        <taxon>Fungi</taxon>
        <taxon>Dikarya</taxon>
        <taxon>Ascomycota</taxon>
        <taxon>Pezizomycotina</taxon>
        <taxon>Sordariomycetes</taxon>
        <taxon>Xylariomycetidae</taxon>
        <taxon>Amphisphaeriales</taxon>
        <taxon>Apiosporaceae</taxon>
        <taxon>Neoarthrinium</taxon>
    </lineage>
</organism>
<reference evidence="2" key="1">
    <citation type="submission" date="2021-03" db="EMBL/GenBank/DDBJ databases">
        <title>Revisited historic fungal species revealed as producer of novel bioactive compounds through whole genome sequencing and comparative genomics.</title>
        <authorList>
            <person name="Vignolle G.A."/>
            <person name="Hochenegger N."/>
            <person name="Mach R.L."/>
            <person name="Mach-Aigner A.R."/>
            <person name="Javad Rahimi M."/>
            <person name="Salim K.A."/>
            <person name="Chan C.M."/>
            <person name="Lim L.B.L."/>
            <person name="Cai F."/>
            <person name="Druzhinina I.S."/>
            <person name="U'Ren J.M."/>
            <person name="Derntl C."/>
        </authorList>
    </citation>
    <scope>NUCLEOTIDE SEQUENCE</scope>
    <source>
        <strain evidence="2">TUCIM 5799</strain>
    </source>
</reference>
<feature type="compositionally biased region" description="Polar residues" evidence="1">
    <location>
        <begin position="243"/>
        <end position="254"/>
    </location>
</feature>
<dbReference type="SUPFAM" id="SSF52047">
    <property type="entry name" value="RNI-like"/>
    <property type="match status" value="1"/>
</dbReference>
<evidence type="ECO:0000313" key="3">
    <source>
        <dbReference type="Proteomes" id="UP000829685"/>
    </source>
</evidence>